<keyword evidence="3" id="KW-0238">DNA-binding</keyword>
<keyword evidence="4" id="KW-0804">Transcription</keyword>
<dbReference type="InterPro" id="IPR005119">
    <property type="entry name" value="LysR_subst-bd"/>
</dbReference>
<accession>A0A327K115</accession>
<dbReference type="SUPFAM" id="SSF46785">
    <property type="entry name" value="Winged helix' DNA-binding domain"/>
    <property type="match status" value="1"/>
</dbReference>
<reference evidence="7 8" key="1">
    <citation type="submission" date="2017-07" db="EMBL/GenBank/DDBJ databases">
        <title>Draft Genome Sequences of Select Purple Nonsulfur Bacteria.</title>
        <authorList>
            <person name="Lasarre B."/>
            <person name="Mckinlay J.B."/>
        </authorList>
    </citation>
    <scope>NUCLEOTIDE SEQUENCE [LARGE SCALE GENOMIC DNA]</scope>
    <source>
        <strain evidence="7 8">DSM 11907</strain>
    </source>
</reference>
<dbReference type="InterPro" id="IPR000847">
    <property type="entry name" value="LysR_HTH_N"/>
</dbReference>
<dbReference type="GO" id="GO:0003700">
    <property type="term" value="F:DNA-binding transcription factor activity"/>
    <property type="evidence" value="ECO:0007669"/>
    <property type="project" value="InterPro"/>
</dbReference>
<dbReference type="Gene3D" id="1.10.10.10">
    <property type="entry name" value="Winged helix-like DNA-binding domain superfamily/Winged helix DNA-binding domain"/>
    <property type="match status" value="1"/>
</dbReference>
<protein>
    <recommendedName>
        <fullName evidence="6">HTH lysR-type domain-containing protein</fullName>
    </recommendedName>
</protein>
<gene>
    <name evidence="7" type="ORF">CH338_25625</name>
</gene>
<dbReference type="EMBL" id="NPEU01000491">
    <property type="protein sequence ID" value="RAI31564.1"/>
    <property type="molecule type" value="Genomic_DNA"/>
</dbReference>
<evidence type="ECO:0000256" key="5">
    <source>
        <dbReference type="SAM" id="MobiDB-lite"/>
    </source>
</evidence>
<dbReference type="SUPFAM" id="SSF53850">
    <property type="entry name" value="Periplasmic binding protein-like II"/>
    <property type="match status" value="1"/>
</dbReference>
<feature type="domain" description="HTH lysR-type" evidence="6">
    <location>
        <begin position="1"/>
        <end position="58"/>
    </location>
</feature>
<dbReference type="Proteomes" id="UP000248863">
    <property type="component" value="Unassembled WGS sequence"/>
</dbReference>
<dbReference type="PANTHER" id="PTHR30346">
    <property type="entry name" value="TRANSCRIPTIONAL DUAL REGULATOR HCAR-RELATED"/>
    <property type="match status" value="1"/>
</dbReference>
<dbReference type="OrthoDB" id="9811588at2"/>
<evidence type="ECO:0000256" key="3">
    <source>
        <dbReference type="ARBA" id="ARBA00023125"/>
    </source>
</evidence>
<dbReference type="PRINTS" id="PR00039">
    <property type="entry name" value="HTHLYSR"/>
</dbReference>
<keyword evidence="2" id="KW-0805">Transcription regulation</keyword>
<name>A0A327K115_9BRAD</name>
<sequence>MDLLRLKSFLVLAECLHFGRAAARLGIAQPHLSRRIRELEAEIGVSLFTRTQRRVEPTAAGITLRLRATRILEEVERAKMEARQIGTGAAGRLRIGFIHSSTYGMLPAIIRSFRAKRPAVVLDLVEMTMVEQIRALRSGDIDIGLLRSLPDCPDIAFETVMREPFRLAVPSDHGFARRKAVAMRDLSGEPLVLFPRETSPLFHARITAACERAAVTPVIVQEATQIHTVMGLVAAGIGLALVPASAERLPRAGAVLIDLVDPPEPADVSVAWPNGRMPLLVPPFLAAALEAAEGLAEGSPGKSRPRSTGRAKSTSSVSP</sequence>
<dbReference type="InterPro" id="IPR036388">
    <property type="entry name" value="WH-like_DNA-bd_sf"/>
</dbReference>
<keyword evidence="8" id="KW-1185">Reference proteome</keyword>
<dbReference type="GO" id="GO:0003677">
    <property type="term" value="F:DNA binding"/>
    <property type="evidence" value="ECO:0007669"/>
    <property type="project" value="UniProtKB-KW"/>
</dbReference>
<evidence type="ECO:0000313" key="7">
    <source>
        <dbReference type="EMBL" id="RAI31564.1"/>
    </source>
</evidence>
<evidence type="ECO:0000313" key="8">
    <source>
        <dbReference type="Proteomes" id="UP000248863"/>
    </source>
</evidence>
<dbReference type="PROSITE" id="PS50931">
    <property type="entry name" value="HTH_LYSR"/>
    <property type="match status" value="1"/>
</dbReference>
<dbReference type="PANTHER" id="PTHR30346:SF0">
    <property type="entry name" value="HCA OPERON TRANSCRIPTIONAL ACTIVATOR HCAR"/>
    <property type="match status" value="1"/>
</dbReference>
<evidence type="ECO:0000256" key="4">
    <source>
        <dbReference type="ARBA" id="ARBA00023163"/>
    </source>
</evidence>
<comment type="caution">
    <text evidence="7">The sequence shown here is derived from an EMBL/GenBank/DDBJ whole genome shotgun (WGS) entry which is preliminary data.</text>
</comment>
<evidence type="ECO:0000256" key="1">
    <source>
        <dbReference type="ARBA" id="ARBA00009437"/>
    </source>
</evidence>
<dbReference type="AlphaFoldDB" id="A0A327K115"/>
<feature type="compositionally biased region" description="Polar residues" evidence="5">
    <location>
        <begin position="310"/>
        <end position="319"/>
    </location>
</feature>
<organism evidence="7 8">
    <name type="scientific">Rhodoplanes elegans</name>
    <dbReference type="NCBI Taxonomy" id="29408"/>
    <lineage>
        <taxon>Bacteria</taxon>
        <taxon>Pseudomonadati</taxon>
        <taxon>Pseudomonadota</taxon>
        <taxon>Alphaproteobacteria</taxon>
        <taxon>Hyphomicrobiales</taxon>
        <taxon>Nitrobacteraceae</taxon>
        <taxon>Rhodoplanes</taxon>
    </lineage>
</organism>
<dbReference type="Gene3D" id="3.40.190.10">
    <property type="entry name" value="Periplasmic binding protein-like II"/>
    <property type="match status" value="2"/>
</dbReference>
<dbReference type="GO" id="GO:0032993">
    <property type="term" value="C:protein-DNA complex"/>
    <property type="evidence" value="ECO:0007669"/>
    <property type="project" value="TreeGrafter"/>
</dbReference>
<dbReference type="Pfam" id="PF00126">
    <property type="entry name" value="HTH_1"/>
    <property type="match status" value="1"/>
</dbReference>
<comment type="similarity">
    <text evidence="1">Belongs to the LysR transcriptional regulatory family.</text>
</comment>
<dbReference type="CDD" id="cd08414">
    <property type="entry name" value="PBP2_LTTR_aromatics_like"/>
    <property type="match status" value="1"/>
</dbReference>
<dbReference type="InterPro" id="IPR036390">
    <property type="entry name" value="WH_DNA-bd_sf"/>
</dbReference>
<evidence type="ECO:0000259" key="6">
    <source>
        <dbReference type="PROSITE" id="PS50931"/>
    </source>
</evidence>
<evidence type="ECO:0000256" key="2">
    <source>
        <dbReference type="ARBA" id="ARBA00023015"/>
    </source>
</evidence>
<dbReference type="RefSeq" id="WP_111359879.1">
    <property type="nucleotide sequence ID" value="NZ_NHSK01000178.1"/>
</dbReference>
<proteinExistence type="inferred from homology"/>
<feature type="region of interest" description="Disordered" evidence="5">
    <location>
        <begin position="295"/>
        <end position="319"/>
    </location>
</feature>
<dbReference type="Pfam" id="PF03466">
    <property type="entry name" value="LysR_substrate"/>
    <property type="match status" value="1"/>
</dbReference>
<dbReference type="FunFam" id="1.10.10.10:FF:000001">
    <property type="entry name" value="LysR family transcriptional regulator"/>
    <property type="match status" value="1"/>
</dbReference>